<name>W1NJN6_AMBTC</name>
<keyword evidence="2" id="KW-1185">Reference proteome</keyword>
<evidence type="ECO:0000313" key="1">
    <source>
        <dbReference type="EMBL" id="ERM95708.1"/>
    </source>
</evidence>
<sequence>MGGKRSHCLHNENFLQLPQVLDLLESFHDRIQNLHEVGKLVIKVITSLVDHHNIRMFHAYEFIRSVRTRAHFVTTLFVIR</sequence>
<proteinExistence type="predicted"/>
<dbReference type="Proteomes" id="UP000017836">
    <property type="component" value="Unassembled WGS sequence"/>
</dbReference>
<gene>
    <name evidence="1" type="ORF">AMTR_s00023p00229170</name>
</gene>
<dbReference type="AlphaFoldDB" id="W1NJN6"/>
<reference evidence="2" key="1">
    <citation type="journal article" date="2013" name="Science">
        <title>The Amborella genome and the evolution of flowering plants.</title>
        <authorList>
            <consortium name="Amborella Genome Project"/>
        </authorList>
    </citation>
    <scope>NUCLEOTIDE SEQUENCE [LARGE SCALE GENOMIC DNA]</scope>
</reference>
<dbReference type="HOGENOM" id="CLU_2592936_0_0_1"/>
<dbReference type="Gramene" id="ERM95708">
    <property type="protein sequence ID" value="ERM95708"/>
    <property type="gene ID" value="AMTR_s00023p00229170"/>
</dbReference>
<accession>W1NJN6</accession>
<evidence type="ECO:0000313" key="2">
    <source>
        <dbReference type="Proteomes" id="UP000017836"/>
    </source>
</evidence>
<organism evidence="1 2">
    <name type="scientific">Amborella trichopoda</name>
    <dbReference type="NCBI Taxonomy" id="13333"/>
    <lineage>
        <taxon>Eukaryota</taxon>
        <taxon>Viridiplantae</taxon>
        <taxon>Streptophyta</taxon>
        <taxon>Embryophyta</taxon>
        <taxon>Tracheophyta</taxon>
        <taxon>Spermatophyta</taxon>
        <taxon>Magnoliopsida</taxon>
        <taxon>Amborellales</taxon>
        <taxon>Amborellaceae</taxon>
        <taxon>Amborella</taxon>
    </lineage>
</organism>
<dbReference type="EMBL" id="KI397474">
    <property type="protein sequence ID" value="ERM95708.1"/>
    <property type="molecule type" value="Genomic_DNA"/>
</dbReference>
<protein>
    <submittedName>
        <fullName evidence="1">Uncharacterized protein</fullName>
    </submittedName>
</protein>